<keyword evidence="8" id="KW-1185">Reference proteome</keyword>
<dbReference type="InterPro" id="IPR047817">
    <property type="entry name" value="ABC2_TM_bact-type"/>
</dbReference>
<evidence type="ECO:0000256" key="3">
    <source>
        <dbReference type="ARBA" id="ARBA00022989"/>
    </source>
</evidence>
<evidence type="ECO:0000313" key="8">
    <source>
        <dbReference type="Proteomes" id="UP000254134"/>
    </source>
</evidence>
<dbReference type="Pfam" id="PF01061">
    <property type="entry name" value="ABC2_membrane"/>
    <property type="match status" value="1"/>
</dbReference>
<comment type="subcellular location">
    <subcellularLocation>
        <location evidence="5">Cell membrane</location>
        <topology evidence="5">Multi-pass membrane protein</topology>
    </subcellularLocation>
    <subcellularLocation>
        <location evidence="1">Membrane</location>
        <topology evidence="1">Multi-pass membrane protein</topology>
    </subcellularLocation>
</comment>
<dbReference type="PANTHER" id="PTHR43077:SF10">
    <property type="entry name" value="TRANSPORT PERMEASE PROTEIN"/>
    <property type="match status" value="1"/>
</dbReference>
<keyword evidence="5" id="KW-0813">Transport</keyword>
<dbReference type="Proteomes" id="UP000254134">
    <property type="component" value="Unassembled WGS sequence"/>
</dbReference>
<evidence type="ECO:0000313" key="7">
    <source>
        <dbReference type="EMBL" id="RDI75682.1"/>
    </source>
</evidence>
<dbReference type="GO" id="GO:0140359">
    <property type="term" value="F:ABC-type transporter activity"/>
    <property type="evidence" value="ECO:0007669"/>
    <property type="project" value="InterPro"/>
</dbReference>
<dbReference type="OrthoDB" id="9255971at2"/>
<keyword evidence="4 5" id="KW-0472">Membrane</keyword>
<dbReference type="GO" id="GO:0043190">
    <property type="term" value="C:ATP-binding cassette (ABC) transporter complex"/>
    <property type="evidence" value="ECO:0007669"/>
    <property type="project" value="InterPro"/>
</dbReference>
<dbReference type="AlphaFoldDB" id="A0A7M2Z1L1"/>
<reference evidence="8" key="2">
    <citation type="journal article" date="2019" name="MicrobiologyOpen">
        <title>High-quality draft genome sequence of Gaiella occulta isolated from a 150 meter deep mineral water borehole and comparison with the genome sequences of other deep-branching lineages of the phylum Actinobacteria.</title>
        <authorList>
            <person name="Severino R."/>
            <person name="Froufe H.J.C."/>
            <person name="Barroso C."/>
            <person name="Albuquerque L."/>
            <person name="Lobo-da-Cunha A."/>
            <person name="da Costa M.S."/>
            <person name="Egas C."/>
        </authorList>
    </citation>
    <scope>NUCLEOTIDE SEQUENCE [LARGE SCALE GENOMIC DNA]</scope>
    <source>
        <strain evidence="8">F2-233</strain>
    </source>
</reference>
<dbReference type="InterPro" id="IPR000412">
    <property type="entry name" value="ABC_2_transport"/>
</dbReference>
<evidence type="ECO:0000256" key="5">
    <source>
        <dbReference type="RuleBase" id="RU361157"/>
    </source>
</evidence>
<feature type="transmembrane region" description="Helical" evidence="5">
    <location>
        <begin position="141"/>
        <end position="164"/>
    </location>
</feature>
<feature type="transmembrane region" description="Helical" evidence="5">
    <location>
        <begin position="104"/>
        <end position="129"/>
    </location>
</feature>
<dbReference type="InterPro" id="IPR051328">
    <property type="entry name" value="T7SS_ABC-Transporter"/>
</dbReference>
<reference evidence="7 8" key="1">
    <citation type="submission" date="2018-07" db="EMBL/GenBank/DDBJ databases">
        <title>High-quality-draft genome sequence of Gaiella occulta.</title>
        <authorList>
            <person name="Severino R."/>
            <person name="Froufe H.J.C."/>
            <person name="Rainey F.A."/>
            <person name="Barroso C."/>
            <person name="Albuquerque L."/>
            <person name="Lobo-Da-Cunha A."/>
            <person name="Da Costa M.S."/>
            <person name="Egas C."/>
        </authorList>
    </citation>
    <scope>NUCLEOTIDE SEQUENCE [LARGE SCALE GENOMIC DNA]</scope>
    <source>
        <strain evidence="7 8">F2-233</strain>
    </source>
</reference>
<dbReference type="PANTHER" id="PTHR43077">
    <property type="entry name" value="TRANSPORT PERMEASE YVFS-RELATED"/>
    <property type="match status" value="1"/>
</dbReference>
<dbReference type="PROSITE" id="PS51012">
    <property type="entry name" value="ABC_TM2"/>
    <property type="match status" value="1"/>
</dbReference>
<feature type="transmembrane region" description="Helical" evidence="5">
    <location>
        <begin position="58"/>
        <end position="83"/>
    </location>
</feature>
<dbReference type="InterPro" id="IPR013525">
    <property type="entry name" value="ABC2_TM"/>
</dbReference>
<feature type="transmembrane region" description="Helical" evidence="5">
    <location>
        <begin position="171"/>
        <end position="188"/>
    </location>
</feature>
<dbReference type="EMBL" id="QQZY01000001">
    <property type="protein sequence ID" value="RDI75682.1"/>
    <property type="molecule type" value="Genomic_DNA"/>
</dbReference>
<evidence type="ECO:0000256" key="4">
    <source>
        <dbReference type="ARBA" id="ARBA00023136"/>
    </source>
</evidence>
<protein>
    <recommendedName>
        <fullName evidence="5">Transport permease protein</fullName>
    </recommendedName>
</protein>
<evidence type="ECO:0000259" key="6">
    <source>
        <dbReference type="PROSITE" id="PS51012"/>
    </source>
</evidence>
<comment type="similarity">
    <text evidence="5">Belongs to the ABC-2 integral membrane protein family.</text>
</comment>
<keyword evidence="5" id="KW-1003">Cell membrane</keyword>
<gene>
    <name evidence="7" type="ORF">Gocc_0101</name>
</gene>
<keyword evidence="2 5" id="KW-0812">Transmembrane</keyword>
<organism evidence="7 8">
    <name type="scientific">Gaiella occulta</name>
    <dbReference type="NCBI Taxonomy" id="1002870"/>
    <lineage>
        <taxon>Bacteria</taxon>
        <taxon>Bacillati</taxon>
        <taxon>Actinomycetota</taxon>
        <taxon>Thermoleophilia</taxon>
        <taxon>Gaiellales</taxon>
        <taxon>Gaiellaceae</taxon>
        <taxon>Gaiella</taxon>
    </lineage>
</organism>
<evidence type="ECO:0000256" key="2">
    <source>
        <dbReference type="ARBA" id="ARBA00022692"/>
    </source>
</evidence>
<evidence type="ECO:0000256" key="1">
    <source>
        <dbReference type="ARBA" id="ARBA00004141"/>
    </source>
</evidence>
<comment type="caution">
    <text evidence="7">The sequence shown here is derived from an EMBL/GenBank/DDBJ whole genome shotgun (WGS) entry which is preliminary data.</text>
</comment>
<proteinExistence type="inferred from homology"/>
<feature type="transmembrane region" description="Helical" evidence="5">
    <location>
        <begin position="228"/>
        <end position="252"/>
    </location>
</feature>
<feature type="transmembrane region" description="Helical" evidence="5">
    <location>
        <begin position="24"/>
        <end position="46"/>
    </location>
</feature>
<accession>A0A7M2Z1L1</accession>
<dbReference type="RefSeq" id="WP_114794582.1">
    <property type="nucleotide sequence ID" value="NZ_QQZY01000001.1"/>
</dbReference>
<sequence length="258" mass="26714">MSTLAVQVGAIAGRSIRRTARQPASAIPPLVFPVALLLVNAGGLKASTRLPGFPTDSFLAFALAVPFIQGALFSTMNAGTDLARDIQTGFLSRLSLTPLRGSALLAGQLAGIVVLGLVQALFYVAVGLVAGVRFASGLPGILVLLAFAVLVSIGFGALGSFLALRTGSGEAIQGLFPVLFVFLFLSSMNTPRDLIAVDWFRAVATANPVSYLIECVRSLIVSGWDGRALALGFALALALAVASLAAASWALARRMERT</sequence>
<name>A0A7M2Z1L1_9ACTN</name>
<keyword evidence="3 5" id="KW-1133">Transmembrane helix</keyword>
<dbReference type="PIRSF" id="PIRSF006648">
    <property type="entry name" value="DrrB"/>
    <property type="match status" value="1"/>
</dbReference>
<feature type="domain" description="ABC transmembrane type-2" evidence="6">
    <location>
        <begin position="20"/>
        <end position="254"/>
    </location>
</feature>